<evidence type="ECO:0000313" key="1">
    <source>
        <dbReference type="EMBL" id="PKU34523.1"/>
    </source>
</evidence>
<protein>
    <submittedName>
        <fullName evidence="1">Uncharacterized protein</fullName>
    </submittedName>
</protein>
<gene>
    <name evidence="1" type="ORF">llap_15173</name>
</gene>
<dbReference type="AlphaFoldDB" id="A0A2I0TLC4"/>
<proteinExistence type="predicted"/>
<organism evidence="1 2">
    <name type="scientific">Limosa lapponica baueri</name>
    <dbReference type="NCBI Taxonomy" id="1758121"/>
    <lineage>
        <taxon>Eukaryota</taxon>
        <taxon>Metazoa</taxon>
        <taxon>Chordata</taxon>
        <taxon>Craniata</taxon>
        <taxon>Vertebrata</taxon>
        <taxon>Euteleostomi</taxon>
        <taxon>Archelosauria</taxon>
        <taxon>Archosauria</taxon>
        <taxon>Dinosauria</taxon>
        <taxon>Saurischia</taxon>
        <taxon>Theropoda</taxon>
        <taxon>Coelurosauria</taxon>
        <taxon>Aves</taxon>
        <taxon>Neognathae</taxon>
        <taxon>Neoaves</taxon>
        <taxon>Charadriiformes</taxon>
        <taxon>Scolopacidae</taxon>
        <taxon>Limosa</taxon>
    </lineage>
</organism>
<reference evidence="2" key="1">
    <citation type="submission" date="2017-11" db="EMBL/GenBank/DDBJ databases">
        <authorList>
            <person name="Lima N.C."/>
            <person name="Parody-Merino A.M."/>
            <person name="Battley P.F."/>
            <person name="Fidler A.E."/>
            <person name="Prosdocimi F."/>
        </authorList>
    </citation>
    <scope>NUCLEOTIDE SEQUENCE [LARGE SCALE GENOMIC DNA]</scope>
</reference>
<accession>A0A2I0TLC4</accession>
<sequence>MLSLVEWCHLGKGGKGWKFAQGSTGKGLLLPLEEVWGSVVYAWGKAINCWWGLGTDYYCAMGSAACESLEKEIRTARQVLAESAMKMHHLWCWTFRVSLAGLGHQHLLGDQSALRVQREHPPQKPFILVILCHLSLTYTFSPSLISLVPSCLNTSLRHTVLIHLTAADVLSLDMEAEQAVQLLESDSFSLDERL</sequence>
<dbReference type="EMBL" id="KZ509028">
    <property type="protein sequence ID" value="PKU34523.1"/>
    <property type="molecule type" value="Genomic_DNA"/>
</dbReference>
<dbReference type="Proteomes" id="UP000233556">
    <property type="component" value="Unassembled WGS sequence"/>
</dbReference>
<name>A0A2I0TLC4_LIMLA</name>
<keyword evidence="2" id="KW-1185">Reference proteome</keyword>
<reference evidence="2" key="2">
    <citation type="submission" date="2017-12" db="EMBL/GenBank/DDBJ databases">
        <title>Genome sequence of the Bar-tailed Godwit (Limosa lapponica baueri).</title>
        <authorList>
            <person name="Lima N.C.B."/>
            <person name="Parody-Merino A.M."/>
            <person name="Battley P.F."/>
            <person name="Fidler A.E."/>
            <person name="Prosdocimi F."/>
        </authorList>
    </citation>
    <scope>NUCLEOTIDE SEQUENCE [LARGE SCALE GENOMIC DNA]</scope>
</reference>
<evidence type="ECO:0000313" key="2">
    <source>
        <dbReference type="Proteomes" id="UP000233556"/>
    </source>
</evidence>